<evidence type="ECO:0000313" key="4">
    <source>
        <dbReference type="Proteomes" id="UP000294829"/>
    </source>
</evidence>
<protein>
    <recommendedName>
        <fullName evidence="2">Bacterial type II secretion system protein E domain-containing protein</fullName>
    </recommendedName>
</protein>
<dbReference type="InterPro" id="IPR001482">
    <property type="entry name" value="T2SS/T4SS_dom"/>
</dbReference>
<comment type="caution">
    <text evidence="3">The sequence shown here is derived from an EMBL/GenBank/DDBJ whole genome shotgun (WGS) entry which is preliminary data.</text>
</comment>
<evidence type="ECO:0000256" key="1">
    <source>
        <dbReference type="ARBA" id="ARBA00006611"/>
    </source>
</evidence>
<evidence type="ECO:0000259" key="2">
    <source>
        <dbReference type="Pfam" id="PF00437"/>
    </source>
</evidence>
<dbReference type="Proteomes" id="UP000294829">
    <property type="component" value="Unassembled WGS sequence"/>
</dbReference>
<name>A0A4R5VNE4_9BURK</name>
<comment type="similarity">
    <text evidence="1">Belongs to the GSP E family.</text>
</comment>
<organism evidence="3 4">
    <name type="scientific">Sapientia aquatica</name>
    <dbReference type="NCBI Taxonomy" id="1549640"/>
    <lineage>
        <taxon>Bacteria</taxon>
        <taxon>Pseudomonadati</taxon>
        <taxon>Pseudomonadota</taxon>
        <taxon>Betaproteobacteria</taxon>
        <taxon>Burkholderiales</taxon>
        <taxon>Oxalobacteraceae</taxon>
        <taxon>Sapientia</taxon>
    </lineage>
</organism>
<dbReference type="EMBL" id="SMYL01000022">
    <property type="protein sequence ID" value="TDK59582.1"/>
    <property type="molecule type" value="Genomic_DNA"/>
</dbReference>
<proteinExistence type="inferred from homology"/>
<dbReference type="AlphaFoldDB" id="A0A4R5VNE4"/>
<sequence>MDTGFKGRRAIAEVLKLSDDIRELIIGRASIRTLKEQARLEGTRFLRDVALELVRDGHTTLQEVNRVTFVA</sequence>
<accession>A0A4R5VNE4</accession>
<feature type="domain" description="Bacterial type II secretion system protein E" evidence="2">
    <location>
        <begin position="3"/>
        <end position="66"/>
    </location>
</feature>
<dbReference type="Gene3D" id="3.40.50.300">
    <property type="entry name" value="P-loop containing nucleotide triphosphate hydrolases"/>
    <property type="match status" value="1"/>
</dbReference>
<gene>
    <name evidence="3" type="ORF">E2I14_18710</name>
</gene>
<dbReference type="Pfam" id="PF00437">
    <property type="entry name" value="T2SSE"/>
    <property type="match status" value="1"/>
</dbReference>
<keyword evidence="4" id="KW-1185">Reference proteome</keyword>
<dbReference type="RefSeq" id="WP_133331396.1">
    <property type="nucleotide sequence ID" value="NZ_SMYL01000022.1"/>
</dbReference>
<dbReference type="InterPro" id="IPR027417">
    <property type="entry name" value="P-loop_NTPase"/>
</dbReference>
<reference evidence="3 4" key="1">
    <citation type="submission" date="2019-03" db="EMBL/GenBank/DDBJ databases">
        <title>Sapientia aquatica gen. nov., sp. nov., isolated from a crater lake.</title>
        <authorList>
            <person name="Felfoldi T."/>
            <person name="Szabo A."/>
            <person name="Toth E."/>
            <person name="Schumann P."/>
            <person name="Keki Z."/>
            <person name="Marialigeti K."/>
            <person name="Mathe I."/>
        </authorList>
    </citation>
    <scope>NUCLEOTIDE SEQUENCE [LARGE SCALE GENOMIC DNA]</scope>
    <source>
        <strain evidence="3 4">SA-152</strain>
    </source>
</reference>
<dbReference type="SUPFAM" id="SSF52540">
    <property type="entry name" value="P-loop containing nucleoside triphosphate hydrolases"/>
    <property type="match status" value="1"/>
</dbReference>
<evidence type="ECO:0000313" key="3">
    <source>
        <dbReference type="EMBL" id="TDK59582.1"/>
    </source>
</evidence>